<feature type="compositionally biased region" description="Low complexity" evidence="1">
    <location>
        <begin position="67"/>
        <end position="86"/>
    </location>
</feature>
<keyword evidence="3" id="KW-1185">Reference proteome</keyword>
<feature type="compositionally biased region" description="Polar residues" evidence="1">
    <location>
        <begin position="379"/>
        <end position="417"/>
    </location>
</feature>
<evidence type="ECO:0000313" key="2">
    <source>
        <dbReference type="EMBL" id="PPQ81312.1"/>
    </source>
</evidence>
<protein>
    <submittedName>
        <fullName evidence="2">Uncharacterized protein</fullName>
    </submittedName>
</protein>
<dbReference type="Proteomes" id="UP000284706">
    <property type="component" value="Unassembled WGS sequence"/>
</dbReference>
<feature type="compositionally biased region" description="Polar residues" evidence="1">
    <location>
        <begin position="1"/>
        <end position="14"/>
    </location>
</feature>
<accession>A0A409WS30</accession>
<feature type="compositionally biased region" description="Polar residues" evidence="1">
    <location>
        <begin position="278"/>
        <end position="292"/>
    </location>
</feature>
<dbReference type="EMBL" id="NHYE01004882">
    <property type="protein sequence ID" value="PPQ81312.1"/>
    <property type="molecule type" value="Genomic_DNA"/>
</dbReference>
<feature type="region of interest" description="Disordered" evidence="1">
    <location>
        <begin position="61"/>
        <end position="94"/>
    </location>
</feature>
<comment type="caution">
    <text evidence="2">The sequence shown here is derived from an EMBL/GenBank/DDBJ whole genome shotgun (WGS) entry which is preliminary data.</text>
</comment>
<feature type="region of interest" description="Disordered" evidence="1">
    <location>
        <begin position="259"/>
        <end position="292"/>
    </location>
</feature>
<sequence>MQSIESLPSPSHDIQYQGPVHPAYRSDFGSPSLVKSGLDLDSLDLLGNLAELQHPISITRTKASTPDLSVASDSSESIESLSGAESPGCDDEPQKSYFEDDDFNDSEVHLLSEVQHEASSKDVTEGFQALSQTGYVPSEAGTTIRQPRAIYPVNTVRFNLDVVNNSSRPRSEAEFNSTPASEADSVMAMSISSLPMLKTPLTQTVKLNDKIASQMPSTTLLGDGGSSAPNADVRLSRTVSKVKRLDDLLEGTHISSIESSTMARNSDPFGGAPPALPSTPSRVTSTRNSRMTRVISRSKSFPNIIAARTAPGRRETAQYDTATANAHFMAELRSCVTEVITRVFLQLLSEWNGHISSDSPPTIEATIQDRPSDGDQPSGEVQRTAYATSSSASLETVPLTSLSKHLSTPLQRAQTPS</sequence>
<gene>
    <name evidence="2" type="ORF">CVT26_015199</name>
</gene>
<dbReference type="InParanoid" id="A0A409WS30"/>
<reference evidence="2 3" key="1">
    <citation type="journal article" date="2018" name="Evol. Lett.">
        <title>Horizontal gene cluster transfer increased hallucinogenic mushroom diversity.</title>
        <authorList>
            <person name="Reynolds H.T."/>
            <person name="Vijayakumar V."/>
            <person name="Gluck-Thaler E."/>
            <person name="Korotkin H.B."/>
            <person name="Matheny P.B."/>
            <person name="Slot J.C."/>
        </authorList>
    </citation>
    <scope>NUCLEOTIDE SEQUENCE [LARGE SCALE GENOMIC DNA]</scope>
    <source>
        <strain evidence="2 3">SRW20</strain>
    </source>
</reference>
<organism evidence="2 3">
    <name type="scientific">Gymnopilus dilepis</name>
    <dbReference type="NCBI Taxonomy" id="231916"/>
    <lineage>
        <taxon>Eukaryota</taxon>
        <taxon>Fungi</taxon>
        <taxon>Dikarya</taxon>
        <taxon>Basidiomycota</taxon>
        <taxon>Agaricomycotina</taxon>
        <taxon>Agaricomycetes</taxon>
        <taxon>Agaricomycetidae</taxon>
        <taxon>Agaricales</taxon>
        <taxon>Agaricineae</taxon>
        <taxon>Hymenogastraceae</taxon>
        <taxon>Gymnopilus</taxon>
    </lineage>
</organism>
<dbReference type="OrthoDB" id="10660606at2759"/>
<proteinExistence type="predicted"/>
<feature type="region of interest" description="Disordered" evidence="1">
    <location>
        <begin position="355"/>
        <end position="417"/>
    </location>
</feature>
<evidence type="ECO:0000313" key="3">
    <source>
        <dbReference type="Proteomes" id="UP000284706"/>
    </source>
</evidence>
<evidence type="ECO:0000256" key="1">
    <source>
        <dbReference type="SAM" id="MobiDB-lite"/>
    </source>
</evidence>
<feature type="region of interest" description="Disordered" evidence="1">
    <location>
        <begin position="1"/>
        <end position="28"/>
    </location>
</feature>
<dbReference type="AlphaFoldDB" id="A0A409WS30"/>
<name>A0A409WS30_9AGAR</name>